<dbReference type="SMART" id="SM00448">
    <property type="entry name" value="REC"/>
    <property type="match status" value="1"/>
</dbReference>
<protein>
    <submittedName>
        <fullName evidence="4">Response regulator transcription factor</fullName>
    </submittedName>
</protein>
<evidence type="ECO:0000313" key="4">
    <source>
        <dbReference type="EMBL" id="MCX3264882.1"/>
    </source>
</evidence>
<evidence type="ECO:0000259" key="3">
    <source>
        <dbReference type="PROSITE" id="PS50110"/>
    </source>
</evidence>
<proteinExistence type="predicted"/>
<evidence type="ECO:0000256" key="2">
    <source>
        <dbReference type="PROSITE-ProRule" id="PRU00169"/>
    </source>
</evidence>
<dbReference type="RefSeq" id="WP_039841970.1">
    <property type="nucleotide sequence ID" value="NZ_JAPJUH010000002.1"/>
</dbReference>
<dbReference type="PANTHER" id="PTHR44591">
    <property type="entry name" value="STRESS RESPONSE REGULATOR PROTEIN 1"/>
    <property type="match status" value="1"/>
</dbReference>
<reference evidence="4" key="1">
    <citation type="submission" date="2022-11" db="EMBL/GenBank/DDBJ databases">
        <authorList>
            <person name="Graham C."/>
            <person name="Newman J.D."/>
        </authorList>
    </citation>
    <scope>NUCLEOTIDE SEQUENCE</scope>
    <source>
        <strain evidence="4">DSM 19486</strain>
    </source>
</reference>
<gene>
    <name evidence="4" type="ORF">OQZ29_09010</name>
</gene>
<dbReference type="PANTHER" id="PTHR44591:SF3">
    <property type="entry name" value="RESPONSE REGULATORY DOMAIN-CONTAINING PROTEIN"/>
    <property type="match status" value="1"/>
</dbReference>
<dbReference type="PROSITE" id="PS50110">
    <property type="entry name" value="RESPONSE_REGULATORY"/>
    <property type="match status" value="1"/>
</dbReference>
<sequence>MTQNNNSRPHLLLVEDDEFMQAILEEILAASYQIDIRPDGLSALALLQSGNIPDLIISDLNTPNMNGLELIEQLKASDFFYSLPIMILSGEESSGKRIKCLDAGADDFVVKPFNPAELEARIKMVLRRAGKNLS</sequence>
<keyword evidence="1 2" id="KW-0597">Phosphoprotein</keyword>
<accession>A0A9X3I8J1</accession>
<evidence type="ECO:0000313" key="5">
    <source>
        <dbReference type="Proteomes" id="UP001142592"/>
    </source>
</evidence>
<name>A0A9X3I8J1_9SPHI</name>
<dbReference type="EMBL" id="JAPJUH010000002">
    <property type="protein sequence ID" value="MCX3264882.1"/>
    <property type="molecule type" value="Genomic_DNA"/>
</dbReference>
<dbReference type="Gene3D" id="3.40.50.2300">
    <property type="match status" value="1"/>
</dbReference>
<feature type="modified residue" description="4-aspartylphosphate" evidence="2">
    <location>
        <position position="59"/>
    </location>
</feature>
<dbReference type="InterPro" id="IPR001789">
    <property type="entry name" value="Sig_transdc_resp-reg_receiver"/>
</dbReference>
<dbReference type="InterPro" id="IPR011006">
    <property type="entry name" value="CheY-like_superfamily"/>
</dbReference>
<dbReference type="GO" id="GO:0000160">
    <property type="term" value="P:phosphorelay signal transduction system"/>
    <property type="evidence" value="ECO:0007669"/>
    <property type="project" value="InterPro"/>
</dbReference>
<dbReference type="SUPFAM" id="SSF52172">
    <property type="entry name" value="CheY-like"/>
    <property type="match status" value="1"/>
</dbReference>
<dbReference type="InterPro" id="IPR050595">
    <property type="entry name" value="Bact_response_regulator"/>
</dbReference>
<organism evidence="4 5">
    <name type="scientific">Pedobacter agri</name>
    <dbReference type="NCBI Taxonomy" id="454586"/>
    <lineage>
        <taxon>Bacteria</taxon>
        <taxon>Pseudomonadati</taxon>
        <taxon>Bacteroidota</taxon>
        <taxon>Sphingobacteriia</taxon>
        <taxon>Sphingobacteriales</taxon>
        <taxon>Sphingobacteriaceae</taxon>
        <taxon>Pedobacter</taxon>
    </lineage>
</organism>
<comment type="caution">
    <text evidence="4">The sequence shown here is derived from an EMBL/GenBank/DDBJ whole genome shotgun (WGS) entry which is preliminary data.</text>
</comment>
<dbReference type="Proteomes" id="UP001142592">
    <property type="component" value="Unassembled WGS sequence"/>
</dbReference>
<dbReference type="Pfam" id="PF00072">
    <property type="entry name" value="Response_reg"/>
    <property type="match status" value="1"/>
</dbReference>
<evidence type="ECO:0000256" key="1">
    <source>
        <dbReference type="ARBA" id="ARBA00022553"/>
    </source>
</evidence>
<feature type="domain" description="Response regulatory" evidence="3">
    <location>
        <begin position="10"/>
        <end position="126"/>
    </location>
</feature>
<keyword evidence="5" id="KW-1185">Reference proteome</keyword>
<dbReference type="AlphaFoldDB" id="A0A9X3I8J1"/>